<dbReference type="PANTHER" id="PTHR45790:SF3">
    <property type="entry name" value="S-ADENOSYL-L-METHIONINE-DEPENDENT UROPORPHYRINOGEN III METHYLTRANSFERASE, CHLOROPLASTIC"/>
    <property type="match status" value="1"/>
</dbReference>
<evidence type="ECO:0000259" key="6">
    <source>
        <dbReference type="Pfam" id="PF00590"/>
    </source>
</evidence>
<dbReference type="Gene3D" id="3.40.50.10090">
    <property type="match status" value="2"/>
</dbReference>
<dbReference type="SUPFAM" id="SSF69618">
    <property type="entry name" value="HemD-like"/>
    <property type="match status" value="1"/>
</dbReference>
<reference evidence="8 9" key="1">
    <citation type="submission" date="2018-06" db="EMBL/GenBank/DDBJ databases">
        <authorList>
            <consortium name="Pathogen Informatics"/>
            <person name="Doyle S."/>
        </authorList>
    </citation>
    <scope>NUCLEOTIDE SEQUENCE [LARGE SCALE GENOMIC DNA]</scope>
    <source>
        <strain evidence="8 9">NCTC9836</strain>
    </source>
</reference>
<accession>A0A381J6Q2</accession>
<dbReference type="GO" id="GO:0004852">
    <property type="term" value="F:uroporphyrinogen-III synthase activity"/>
    <property type="evidence" value="ECO:0007669"/>
    <property type="project" value="InterPro"/>
</dbReference>
<keyword evidence="2 8" id="KW-0489">Methyltransferase</keyword>
<protein>
    <recommendedName>
        <fullName evidence="1">uroporphyrinogen-III C-methyltransferase</fullName>
        <ecNumber evidence="1">2.1.1.107</ecNumber>
    </recommendedName>
</protein>
<dbReference type="Gene3D" id="3.30.950.10">
    <property type="entry name" value="Methyltransferase, Cobalt-precorrin-4 Transmethylase, Domain 2"/>
    <property type="match status" value="1"/>
</dbReference>
<dbReference type="AlphaFoldDB" id="A0A381J6Q2"/>
<dbReference type="CDD" id="cd06578">
    <property type="entry name" value="HemD"/>
    <property type="match status" value="1"/>
</dbReference>
<evidence type="ECO:0000256" key="5">
    <source>
        <dbReference type="ARBA" id="ARBA00023244"/>
    </source>
</evidence>
<feature type="domain" description="Tetrapyrrole biosynthesis uroporphyrinogen III synthase" evidence="7">
    <location>
        <begin position="267"/>
        <end position="481"/>
    </location>
</feature>
<feature type="domain" description="Tetrapyrrole methylase" evidence="6">
    <location>
        <begin position="5"/>
        <end position="212"/>
    </location>
</feature>
<evidence type="ECO:0000256" key="1">
    <source>
        <dbReference type="ARBA" id="ARBA00012162"/>
    </source>
</evidence>
<dbReference type="Proteomes" id="UP000254664">
    <property type="component" value="Unassembled WGS sequence"/>
</dbReference>
<dbReference type="GO" id="GO:0032259">
    <property type="term" value="P:methylation"/>
    <property type="evidence" value="ECO:0007669"/>
    <property type="project" value="UniProtKB-KW"/>
</dbReference>
<name>A0A381J6Q2_9CLOT</name>
<keyword evidence="9" id="KW-1185">Reference proteome</keyword>
<organism evidence="8 9">
    <name type="scientific">Clostridium putrefaciens</name>
    <dbReference type="NCBI Taxonomy" id="99675"/>
    <lineage>
        <taxon>Bacteria</taxon>
        <taxon>Bacillati</taxon>
        <taxon>Bacillota</taxon>
        <taxon>Clostridia</taxon>
        <taxon>Eubacteriales</taxon>
        <taxon>Clostridiaceae</taxon>
        <taxon>Clostridium</taxon>
    </lineage>
</organism>
<dbReference type="FunFam" id="3.40.1010.10:FF:000001">
    <property type="entry name" value="Siroheme synthase"/>
    <property type="match status" value="1"/>
</dbReference>
<dbReference type="RefSeq" id="WP_115640926.1">
    <property type="nucleotide sequence ID" value="NZ_UFWZ01000001.1"/>
</dbReference>
<dbReference type="InterPro" id="IPR014777">
    <property type="entry name" value="4pyrrole_Mease_sub1"/>
</dbReference>
<dbReference type="NCBIfam" id="TIGR01469">
    <property type="entry name" value="cobA_cysG_Cterm"/>
    <property type="match status" value="1"/>
</dbReference>
<dbReference type="OrthoDB" id="9815856at2"/>
<dbReference type="SUPFAM" id="SSF53790">
    <property type="entry name" value="Tetrapyrrole methylase"/>
    <property type="match status" value="1"/>
</dbReference>
<dbReference type="PANTHER" id="PTHR45790">
    <property type="entry name" value="SIROHEME SYNTHASE-RELATED"/>
    <property type="match status" value="1"/>
</dbReference>
<dbReference type="Pfam" id="PF00590">
    <property type="entry name" value="TP_methylase"/>
    <property type="match status" value="1"/>
</dbReference>
<evidence type="ECO:0000256" key="4">
    <source>
        <dbReference type="ARBA" id="ARBA00022691"/>
    </source>
</evidence>
<dbReference type="Gene3D" id="3.40.1010.10">
    <property type="entry name" value="Cobalt-precorrin-4 Transmethylase, Domain 1"/>
    <property type="match status" value="1"/>
</dbReference>
<dbReference type="InterPro" id="IPR036108">
    <property type="entry name" value="4pyrrol_syn_uPrphyn_synt_sf"/>
</dbReference>
<evidence type="ECO:0000256" key="2">
    <source>
        <dbReference type="ARBA" id="ARBA00022603"/>
    </source>
</evidence>
<dbReference type="NCBIfam" id="NF004790">
    <property type="entry name" value="PRK06136.1"/>
    <property type="match status" value="1"/>
</dbReference>
<evidence type="ECO:0000313" key="9">
    <source>
        <dbReference type="Proteomes" id="UP000254664"/>
    </source>
</evidence>
<dbReference type="Pfam" id="PF02602">
    <property type="entry name" value="HEM4"/>
    <property type="match status" value="1"/>
</dbReference>
<dbReference type="InterPro" id="IPR050161">
    <property type="entry name" value="Siro_Cobalamin_biosynth"/>
</dbReference>
<dbReference type="InterPro" id="IPR014776">
    <property type="entry name" value="4pyrrole_Mease_sub2"/>
</dbReference>
<sequence length="491" mass="54596">MEYGKVFLIGTGPGDEDLLTIKAVNTLKSCTAVLYDRLIGGNILKYLNEDCEIYYCGKEPGSHYKTQEEINEMLIRLSKKGHIVGRVKGGDPYVFGRGGEEALALIDEDISFEVVPGITSAIAVPSYAGIPVTHRGISQSFHVFTAMAKEKLNIDWNTVSKLKGTIIFLMGLNKLEIIMENLQKEGMKKDTPCAVIMRGTTSKQKSVIGDFSNILERVTEAKLVSPCIIMVGSVVELSSKLNWKEKKPLFGRNICITRTKEQSKSIGKKLKDLGADITEINSIKIKEDIYSLDKYKEKLTKYDYVVFTSVNAVNLFFKYLKEKVIDIRNINGRFACIGNGTYKALLENHVVSDIIADQFVAEDLFRKLSKTIKKGDNILIPCSLKSRDYITDSLKGLGANVDRVNIYDAILGDNKNVNSFEDVDTVIFTSPSTFNNMVTLVGLNNISKKHIIAIGPITEKSILDKGLACVSCDEYSEDGIINKLLELYDNK</sequence>
<dbReference type="CDD" id="cd11642">
    <property type="entry name" value="SUMT"/>
    <property type="match status" value="1"/>
</dbReference>
<evidence type="ECO:0000313" key="8">
    <source>
        <dbReference type="EMBL" id="SUY46911.1"/>
    </source>
</evidence>
<dbReference type="GO" id="GO:0004851">
    <property type="term" value="F:uroporphyrin-III C-methyltransferase activity"/>
    <property type="evidence" value="ECO:0007669"/>
    <property type="project" value="UniProtKB-EC"/>
</dbReference>
<dbReference type="InterPro" id="IPR006366">
    <property type="entry name" value="CobA/CysG_C"/>
</dbReference>
<keyword evidence="3 8" id="KW-0808">Transferase</keyword>
<evidence type="ECO:0000256" key="3">
    <source>
        <dbReference type="ARBA" id="ARBA00022679"/>
    </source>
</evidence>
<evidence type="ECO:0000259" key="7">
    <source>
        <dbReference type="Pfam" id="PF02602"/>
    </source>
</evidence>
<keyword evidence="5" id="KW-0627">Porphyrin biosynthesis</keyword>
<dbReference type="PROSITE" id="PS00839">
    <property type="entry name" value="SUMT_1"/>
    <property type="match status" value="1"/>
</dbReference>
<dbReference type="EMBL" id="UFWZ01000001">
    <property type="protein sequence ID" value="SUY46911.1"/>
    <property type="molecule type" value="Genomic_DNA"/>
</dbReference>
<dbReference type="InterPro" id="IPR003043">
    <property type="entry name" value="Uropor_MeTrfase_CS"/>
</dbReference>
<dbReference type="EC" id="2.1.1.107" evidence="1"/>
<dbReference type="InterPro" id="IPR035996">
    <property type="entry name" value="4pyrrol_Methylase_sf"/>
</dbReference>
<proteinExistence type="predicted"/>
<dbReference type="InterPro" id="IPR003754">
    <property type="entry name" value="4pyrrol_synth_uPrphyn_synth"/>
</dbReference>
<dbReference type="InterPro" id="IPR000878">
    <property type="entry name" value="4pyrrol_Mease"/>
</dbReference>
<dbReference type="FunFam" id="3.30.950.10:FF:000001">
    <property type="entry name" value="Siroheme synthase"/>
    <property type="match status" value="1"/>
</dbReference>
<dbReference type="GO" id="GO:0019354">
    <property type="term" value="P:siroheme biosynthetic process"/>
    <property type="evidence" value="ECO:0007669"/>
    <property type="project" value="InterPro"/>
</dbReference>
<keyword evidence="4" id="KW-0949">S-adenosyl-L-methionine</keyword>
<gene>
    <name evidence="8" type="primary">hemX</name>
    <name evidence="8" type="ORF">NCTC9836_01225</name>
</gene>